<dbReference type="PANTHER" id="PTHR10745">
    <property type="entry name" value="GLYCYL-TRNA SYNTHETASE/DNA POLYMERASE SUBUNIT GAMMA-2"/>
    <property type="match status" value="1"/>
</dbReference>
<dbReference type="InterPro" id="IPR027031">
    <property type="entry name" value="Gly-tRNA_synthase/POLG2"/>
</dbReference>
<sequence length="139" mass="15642">MESQLQSSALSSGSSRDKDAFRQAVRRGFHDYGPSSCTVKSNVLSFWRQHLVFEENMLEVDCPCVTPEVVLEASGHVDKFTDLMVKDIKTGTSYRTNHLIKDYCKDELEKDLAMPVDKASELKNILATLDDLSPSLVQR</sequence>
<dbReference type="GO" id="GO:0070150">
    <property type="term" value="P:mitochondrial glycyl-tRNA aminoacylation"/>
    <property type="evidence" value="ECO:0007669"/>
    <property type="project" value="TreeGrafter"/>
</dbReference>
<keyword evidence="2" id="KW-1185">Reference proteome</keyword>
<dbReference type="GO" id="GO:0004820">
    <property type="term" value="F:glycine-tRNA ligase activity"/>
    <property type="evidence" value="ECO:0007669"/>
    <property type="project" value="TreeGrafter"/>
</dbReference>
<dbReference type="Proteomes" id="UP001161247">
    <property type="component" value="Chromosome 3"/>
</dbReference>
<dbReference type="SUPFAM" id="SSF55681">
    <property type="entry name" value="Class II aaRS and biotin synthetases"/>
    <property type="match status" value="1"/>
</dbReference>
<proteinExistence type="predicted"/>
<dbReference type="GO" id="GO:0005739">
    <property type="term" value="C:mitochondrion"/>
    <property type="evidence" value="ECO:0007669"/>
    <property type="project" value="TreeGrafter"/>
</dbReference>
<dbReference type="Gene3D" id="3.30.930.10">
    <property type="entry name" value="Bira Bifunctional Protein, Domain 2"/>
    <property type="match status" value="1"/>
</dbReference>
<reference evidence="1" key="1">
    <citation type="submission" date="2023-03" db="EMBL/GenBank/DDBJ databases">
        <authorList>
            <person name="Julca I."/>
        </authorList>
    </citation>
    <scope>NUCLEOTIDE SEQUENCE</scope>
</reference>
<name>A0AAV1CWD8_OLDCO</name>
<organism evidence="1 2">
    <name type="scientific">Oldenlandia corymbosa var. corymbosa</name>
    <dbReference type="NCBI Taxonomy" id="529605"/>
    <lineage>
        <taxon>Eukaryota</taxon>
        <taxon>Viridiplantae</taxon>
        <taxon>Streptophyta</taxon>
        <taxon>Embryophyta</taxon>
        <taxon>Tracheophyta</taxon>
        <taxon>Spermatophyta</taxon>
        <taxon>Magnoliopsida</taxon>
        <taxon>eudicotyledons</taxon>
        <taxon>Gunneridae</taxon>
        <taxon>Pentapetalae</taxon>
        <taxon>asterids</taxon>
        <taxon>lamiids</taxon>
        <taxon>Gentianales</taxon>
        <taxon>Rubiaceae</taxon>
        <taxon>Rubioideae</taxon>
        <taxon>Spermacoceae</taxon>
        <taxon>Hedyotis-Oldenlandia complex</taxon>
        <taxon>Oldenlandia</taxon>
    </lineage>
</organism>
<evidence type="ECO:0000313" key="2">
    <source>
        <dbReference type="Proteomes" id="UP001161247"/>
    </source>
</evidence>
<dbReference type="InterPro" id="IPR045864">
    <property type="entry name" value="aa-tRNA-synth_II/BPL/LPL"/>
</dbReference>
<dbReference type="PANTHER" id="PTHR10745:SF0">
    <property type="entry name" value="GLYCINE--TRNA LIGASE"/>
    <property type="match status" value="1"/>
</dbReference>
<dbReference type="EMBL" id="OX459120">
    <property type="protein sequence ID" value="CAI9099757.1"/>
    <property type="molecule type" value="Genomic_DNA"/>
</dbReference>
<dbReference type="AlphaFoldDB" id="A0AAV1CWD8"/>
<evidence type="ECO:0000313" key="1">
    <source>
        <dbReference type="EMBL" id="CAI9099757.1"/>
    </source>
</evidence>
<protein>
    <submittedName>
        <fullName evidence="1">OLC1v1036621C1</fullName>
    </submittedName>
</protein>
<gene>
    <name evidence="1" type="ORF">OLC1_LOCUS9711</name>
</gene>
<accession>A0AAV1CWD8</accession>